<feature type="domain" description="HTH luxR-type" evidence="4">
    <location>
        <begin position="370"/>
        <end position="435"/>
    </location>
</feature>
<dbReference type="SUPFAM" id="SSF46894">
    <property type="entry name" value="C-terminal effector domain of the bipartite response regulators"/>
    <property type="match status" value="1"/>
</dbReference>
<evidence type="ECO:0000313" key="6">
    <source>
        <dbReference type="Proteomes" id="UP000549971"/>
    </source>
</evidence>
<keyword evidence="1" id="KW-0805">Transcription regulation</keyword>
<dbReference type="GO" id="GO:0006355">
    <property type="term" value="P:regulation of DNA-templated transcription"/>
    <property type="evidence" value="ECO:0007669"/>
    <property type="project" value="InterPro"/>
</dbReference>
<dbReference type="Gene3D" id="1.10.10.10">
    <property type="entry name" value="Winged helix-like DNA-binding domain superfamily/Winged helix DNA-binding domain"/>
    <property type="match status" value="1"/>
</dbReference>
<dbReference type="PANTHER" id="PTHR44688:SF25">
    <property type="entry name" value="HTH LUXR-TYPE DOMAIN-CONTAINING PROTEIN"/>
    <property type="match status" value="1"/>
</dbReference>
<dbReference type="PROSITE" id="PS50043">
    <property type="entry name" value="HTH_LUXR_2"/>
    <property type="match status" value="1"/>
</dbReference>
<keyword evidence="3" id="KW-0804">Transcription</keyword>
<evidence type="ECO:0000259" key="4">
    <source>
        <dbReference type="PROSITE" id="PS50043"/>
    </source>
</evidence>
<dbReference type="InterPro" id="IPR000792">
    <property type="entry name" value="Tscrpt_reg_LuxR_C"/>
</dbReference>
<dbReference type="Gene3D" id="3.30.565.10">
    <property type="entry name" value="Histidine kinase-like ATPase, C-terminal domain"/>
    <property type="match status" value="1"/>
</dbReference>
<name>A0A7W9J8R3_9ACTN</name>
<dbReference type="PANTHER" id="PTHR44688">
    <property type="entry name" value="DNA-BINDING TRANSCRIPTIONAL ACTIVATOR DEVR_DOSR"/>
    <property type="match status" value="1"/>
</dbReference>
<dbReference type="SMART" id="SM00421">
    <property type="entry name" value="HTH_LUXR"/>
    <property type="match status" value="1"/>
</dbReference>
<dbReference type="EMBL" id="JACHMY010000001">
    <property type="protein sequence ID" value="MBB5837686.1"/>
    <property type="molecule type" value="Genomic_DNA"/>
</dbReference>
<evidence type="ECO:0000256" key="1">
    <source>
        <dbReference type="ARBA" id="ARBA00023015"/>
    </source>
</evidence>
<evidence type="ECO:0000313" key="5">
    <source>
        <dbReference type="EMBL" id="MBB5837686.1"/>
    </source>
</evidence>
<dbReference type="PRINTS" id="PR00038">
    <property type="entry name" value="HTHLUXR"/>
</dbReference>
<dbReference type="AlphaFoldDB" id="A0A7W9J8R3"/>
<evidence type="ECO:0000256" key="3">
    <source>
        <dbReference type="ARBA" id="ARBA00023163"/>
    </source>
</evidence>
<keyword evidence="2 5" id="KW-0238">DNA-binding</keyword>
<keyword evidence="6" id="KW-1185">Reference proteome</keyword>
<organism evidence="5 6">
    <name type="scientific">Kribbella italica</name>
    <dbReference type="NCBI Taxonomy" id="1540520"/>
    <lineage>
        <taxon>Bacteria</taxon>
        <taxon>Bacillati</taxon>
        <taxon>Actinomycetota</taxon>
        <taxon>Actinomycetes</taxon>
        <taxon>Propionibacteriales</taxon>
        <taxon>Kribbellaceae</taxon>
        <taxon>Kribbella</taxon>
    </lineage>
</organism>
<dbReference type="GO" id="GO:0003677">
    <property type="term" value="F:DNA binding"/>
    <property type="evidence" value="ECO:0007669"/>
    <property type="project" value="UniProtKB-KW"/>
</dbReference>
<dbReference type="InterPro" id="IPR036890">
    <property type="entry name" value="HATPase_C_sf"/>
</dbReference>
<dbReference type="PROSITE" id="PS00622">
    <property type="entry name" value="HTH_LUXR_1"/>
    <property type="match status" value="1"/>
</dbReference>
<comment type="caution">
    <text evidence="5">The sequence shown here is derived from an EMBL/GenBank/DDBJ whole genome shotgun (WGS) entry which is preliminary data.</text>
</comment>
<proteinExistence type="predicted"/>
<dbReference type="CDD" id="cd06170">
    <property type="entry name" value="LuxR_C_like"/>
    <property type="match status" value="1"/>
</dbReference>
<sequence>MENSEAVTVLTAAARLVQVEPPQMIAELSETLATVVPHRAVANLTPQCAGSPLGAVGDPRITSVITGAELAPFIGSVSAGRPWQGEAQIGGTEETVLTVASDHAPRGSVLAFVLAPGHRVADETLPLIQALWDVVTAHFNRLTLEIEPSVLAQSRAVAMAREVVAAELSDAHTATLAALLGVLRNRQIDDAAARTTAVDLALNALADLRTDSQRDRADAGEEPAGRAFQRLADSLQTLLRHLPVELELDAPSNDRLLPSDLAHAARVAVRAAVLAMLGQDGVRRIRVGWRINPTGLQATVRDDGPGVLDDRLDLGRIAERLRAQGGRLDVEAVPGWGLTLRIMLPVALSDVAKTARALTTTLSAAGKILTAEPLAALGQRELEVLERLAQGHRNRVIADNLHISESTVKYHVANILTKLAVTSRTEAAALYLATASA</sequence>
<dbReference type="Proteomes" id="UP000549971">
    <property type="component" value="Unassembled WGS sequence"/>
</dbReference>
<protein>
    <submittedName>
        <fullName evidence="5">DNA-binding CsgD family transcriptional regulator</fullName>
    </submittedName>
</protein>
<dbReference type="InterPro" id="IPR016032">
    <property type="entry name" value="Sig_transdc_resp-reg_C-effctor"/>
</dbReference>
<reference evidence="5 6" key="1">
    <citation type="submission" date="2020-08" db="EMBL/GenBank/DDBJ databases">
        <title>Sequencing the genomes of 1000 actinobacteria strains.</title>
        <authorList>
            <person name="Klenk H.-P."/>
        </authorList>
    </citation>
    <scope>NUCLEOTIDE SEQUENCE [LARGE SCALE GENOMIC DNA]</scope>
    <source>
        <strain evidence="5 6">DSM 28967</strain>
    </source>
</reference>
<dbReference type="Pfam" id="PF00196">
    <property type="entry name" value="GerE"/>
    <property type="match status" value="1"/>
</dbReference>
<gene>
    <name evidence="5" type="ORF">HDA39_004420</name>
</gene>
<accession>A0A7W9J8R3</accession>
<dbReference type="InterPro" id="IPR036388">
    <property type="entry name" value="WH-like_DNA-bd_sf"/>
</dbReference>
<dbReference type="SUPFAM" id="SSF55874">
    <property type="entry name" value="ATPase domain of HSP90 chaperone/DNA topoisomerase II/histidine kinase"/>
    <property type="match status" value="1"/>
</dbReference>
<dbReference type="RefSeq" id="WP_184797886.1">
    <property type="nucleotide sequence ID" value="NZ_JACHMY010000001.1"/>
</dbReference>
<evidence type="ECO:0000256" key="2">
    <source>
        <dbReference type="ARBA" id="ARBA00023125"/>
    </source>
</evidence>